<organism evidence="2 3">
    <name type="scientific">Paenibacillus albicereus</name>
    <dbReference type="NCBI Taxonomy" id="2726185"/>
    <lineage>
        <taxon>Bacteria</taxon>
        <taxon>Bacillati</taxon>
        <taxon>Bacillota</taxon>
        <taxon>Bacilli</taxon>
        <taxon>Bacillales</taxon>
        <taxon>Paenibacillaceae</taxon>
        <taxon>Paenibacillus</taxon>
    </lineage>
</organism>
<proteinExistence type="predicted"/>
<dbReference type="Pfam" id="PF00583">
    <property type="entry name" value="Acetyltransf_1"/>
    <property type="match status" value="1"/>
</dbReference>
<keyword evidence="2" id="KW-0808">Transferase</keyword>
<accession>A0A6H2GYJ8</accession>
<sequence>MELRKSETEDEGFLYELYASVREEEMRLWGFSKPEREAFLRMQWTMQARSYGLQAPDADSLLICIGGRRIGRMLVHRAGSFVRLMDIALLPENRGQGIGTQALRRLMGECGASGKPLLLSVNPINPALALYERLGFSPQRKTETCWELSWQPPIPK</sequence>
<dbReference type="GO" id="GO:0016747">
    <property type="term" value="F:acyltransferase activity, transferring groups other than amino-acyl groups"/>
    <property type="evidence" value="ECO:0007669"/>
    <property type="project" value="InterPro"/>
</dbReference>
<evidence type="ECO:0000259" key="1">
    <source>
        <dbReference type="PROSITE" id="PS51186"/>
    </source>
</evidence>
<dbReference type="Proteomes" id="UP000502136">
    <property type="component" value="Chromosome"/>
</dbReference>
<keyword evidence="3" id="KW-1185">Reference proteome</keyword>
<evidence type="ECO:0000313" key="3">
    <source>
        <dbReference type="Proteomes" id="UP000502136"/>
    </source>
</evidence>
<dbReference type="AlphaFoldDB" id="A0A6H2GYJ8"/>
<dbReference type="InterPro" id="IPR016181">
    <property type="entry name" value="Acyl_CoA_acyltransferase"/>
</dbReference>
<protein>
    <submittedName>
        <fullName evidence="2">GNAT family N-acetyltransferase</fullName>
    </submittedName>
</protein>
<evidence type="ECO:0000313" key="2">
    <source>
        <dbReference type="EMBL" id="QJC52513.1"/>
    </source>
</evidence>
<dbReference type="SUPFAM" id="SSF55729">
    <property type="entry name" value="Acyl-CoA N-acyltransferases (Nat)"/>
    <property type="match status" value="1"/>
</dbReference>
<name>A0A6H2GYJ8_9BACL</name>
<dbReference type="PROSITE" id="PS51186">
    <property type="entry name" value="GNAT"/>
    <property type="match status" value="1"/>
</dbReference>
<dbReference type="CDD" id="cd04301">
    <property type="entry name" value="NAT_SF"/>
    <property type="match status" value="1"/>
</dbReference>
<dbReference type="KEGG" id="palr:HGI30_13705"/>
<feature type="domain" description="N-acetyltransferase" evidence="1">
    <location>
        <begin position="1"/>
        <end position="155"/>
    </location>
</feature>
<dbReference type="InterPro" id="IPR000182">
    <property type="entry name" value="GNAT_dom"/>
</dbReference>
<dbReference type="RefSeq" id="WP_168908069.1">
    <property type="nucleotide sequence ID" value="NZ_CP051428.1"/>
</dbReference>
<dbReference type="Gene3D" id="3.40.630.30">
    <property type="match status" value="1"/>
</dbReference>
<dbReference type="EMBL" id="CP051428">
    <property type="protein sequence ID" value="QJC52513.1"/>
    <property type="molecule type" value="Genomic_DNA"/>
</dbReference>
<reference evidence="2 3" key="1">
    <citation type="submission" date="2020-04" db="EMBL/GenBank/DDBJ databases">
        <title>Novel Paenibacillus strain UniB2 isolated from commercial digestive syrup.</title>
        <authorList>
            <person name="Thorat V."/>
            <person name="Kirdat K."/>
            <person name="Tiwarekar B."/>
            <person name="Yadav A."/>
        </authorList>
    </citation>
    <scope>NUCLEOTIDE SEQUENCE [LARGE SCALE GENOMIC DNA]</scope>
    <source>
        <strain evidence="2 3">UniB2</strain>
    </source>
</reference>
<gene>
    <name evidence="2" type="ORF">HGI30_13705</name>
</gene>